<gene>
    <name evidence="1" type="ORF">SAMN04487950_2799</name>
</gene>
<proteinExistence type="predicted"/>
<dbReference type="Proteomes" id="UP000199607">
    <property type="component" value="Unassembled WGS sequence"/>
</dbReference>
<keyword evidence="2" id="KW-1185">Reference proteome</keyword>
<evidence type="ECO:0008006" key="3">
    <source>
        <dbReference type="Google" id="ProtNLM"/>
    </source>
</evidence>
<name>A0A1I4FGV9_9EURY</name>
<reference evidence="2" key="1">
    <citation type="submission" date="2016-10" db="EMBL/GenBank/DDBJ databases">
        <authorList>
            <person name="Varghese N."/>
            <person name="Submissions S."/>
        </authorList>
    </citation>
    <scope>NUCLEOTIDE SEQUENCE [LARGE SCALE GENOMIC DNA]</scope>
    <source>
        <strain evidence="2">CGMCC 1.7738</strain>
    </source>
</reference>
<dbReference type="EMBL" id="FOTC01000002">
    <property type="protein sequence ID" value="SFL16046.1"/>
    <property type="molecule type" value="Genomic_DNA"/>
</dbReference>
<dbReference type="AlphaFoldDB" id="A0A1I4FGV9"/>
<dbReference type="RefSeq" id="WP_177197634.1">
    <property type="nucleotide sequence ID" value="NZ_FOTC01000002.1"/>
</dbReference>
<evidence type="ECO:0000313" key="1">
    <source>
        <dbReference type="EMBL" id="SFL16046.1"/>
    </source>
</evidence>
<protein>
    <recommendedName>
        <fullName evidence="3">DUF1059 domain-containing protein</fullName>
    </recommendedName>
</protein>
<evidence type="ECO:0000313" key="2">
    <source>
        <dbReference type="Proteomes" id="UP000199607"/>
    </source>
</evidence>
<accession>A0A1I4FGV9</accession>
<organism evidence="1 2">
    <name type="scientific">Halogranum rubrum</name>
    <dbReference type="NCBI Taxonomy" id="553466"/>
    <lineage>
        <taxon>Archaea</taxon>
        <taxon>Methanobacteriati</taxon>
        <taxon>Methanobacteriota</taxon>
        <taxon>Stenosarchaea group</taxon>
        <taxon>Halobacteria</taxon>
        <taxon>Halobacteriales</taxon>
        <taxon>Haloferacaceae</taxon>
    </lineage>
</organism>
<sequence>MVVTEYVFYVVCRDCNVESLVETETAAAELADAHAAESNHTVEFARVS</sequence>